<evidence type="ECO:0000256" key="7">
    <source>
        <dbReference type="ARBA" id="ARBA00023237"/>
    </source>
</evidence>
<dbReference type="GO" id="GO:0015562">
    <property type="term" value="F:efflux transmembrane transporter activity"/>
    <property type="evidence" value="ECO:0007669"/>
    <property type="project" value="InterPro"/>
</dbReference>
<accession>A0A2S0RDD7</accession>
<protein>
    <submittedName>
        <fullName evidence="9">Transporter</fullName>
    </submittedName>
</protein>
<keyword evidence="5" id="KW-0812">Transmembrane</keyword>
<evidence type="ECO:0000313" key="9">
    <source>
        <dbReference type="EMBL" id="AWA29549.1"/>
    </source>
</evidence>
<comment type="subcellular location">
    <subcellularLocation>
        <location evidence="1">Cell outer membrane</location>
    </subcellularLocation>
</comment>
<feature type="chain" id="PRO_5015583762" evidence="8">
    <location>
        <begin position="22"/>
        <end position="456"/>
    </location>
</feature>
<keyword evidence="4" id="KW-1134">Transmembrane beta strand</keyword>
<dbReference type="InterPro" id="IPR003423">
    <property type="entry name" value="OMP_efflux"/>
</dbReference>
<organism evidence="9 10">
    <name type="scientific">Flavobacterium magnum</name>
    <dbReference type="NCBI Taxonomy" id="2162713"/>
    <lineage>
        <taxon>Bacteria</taxon>
        <taxon>Pseudomonadati</taxon>
        <taxon>Bacteroidota</taxon>
        <taxon>Flavobacteriia</taxon>
        <taxon>Flavobacteriales</taxon>
        <taxon>Flavobacteriaceae</taxon>
        <taxon>Flavobacterium</taxon>
    </lineage>
</organism>
<feature type="signal peptide" evidence="8">
    <location>
        <begin position="1"/>
        <end position="21"/>
    </location>
</feature>
<proteinExistence type="inferred from homology"/>
<evidence type="ECO:0000256" key="3">
    <source>
        <dbReference type="ARBA" id="ARBA00022448"/>
    </source>
</evidence>
<dbReference type="PANTHER" id="PTHR30026:SF20">
    <property type="entry name" value="OUTER MEMBRANE PROTEIN TOLC"/>
    <property type="match status" value="1"/>
</dbReference>
<keyword evidence="6" id="KW-0472">Membrane</keyword>
<evidence type="ECO:0000256" key="6">
    <source>
        <dbReference type="ARBA" id="ARBA00023136"/>
    </source>
</evidence>
<dbReference type="OrthoDB" id="9811587at2"/>
<dbReference type="SUPFAM" id="SSF56954">
    <property type="entry name" value="Outer membrane efflux proteins (OEP)"/>
    <property type="match status" value="1"/>
</dbReference>
<reference evidence="9 10" key="1">
    <citation type="submission" date="2018-04" db="EMBL/GenBank/DDBJ databases">
        <title>Genome sequencing of Flavobacterium sp. HYN0048.</title>
        <authorList>
            <person name="Yi H."/>
            <person name="Baek C."/>
        </authorList>
    </citation>
    <scope>NUCLEOTIDE SEQUENCE [LARGE SCALE GENOMIC DNA]</scope>
    <source>
        <strain evidence="9 10">HYN0048</strain>
    </source>
</reference>
<dbReference type="Pfam" id="PF02321">
    <property type="entry name" value="OEP"/>
    <property type="match status" value="2"/>
</dbReference>
<dbReference type="GO" id="GO:0015288">
    <property type="term" value="F:porin activity"/>
    <property type="evidence" value="ECO:0007669"/>
    <property type="project" value="TreeGrafter"/>
</dbReference>
<dbReference type="Gene3D" id="1.20.1600.10">
    <property type="entry name" value="Outer membrane efflux proteins (OEP)"/>
    <property type="match status" value="1"/>
</dbReference>
<dbReference type="InterPro" id="IPR051906">
    <property type="entry name" value="TolC-like"/>
</dbReference>
<dbReference type="KEGG" id="fmg:HYN48_05300"/>
<dbReference type="RefSeq" id="WP_108370133.1">
    <property type="nucleotide sequence ID" value="NZ_CP028811.1"/>
</dbReference>
<dbReference type="Proteomes" id="UP000244193">
    <property type="component" value="Chromosome"/>
</dbReference>
<evidence type="ECO:0000256" key="1">
    <source>
        <dbReference type="ARBA" id="ARBA00004442"/>
    </source>
</evidence>
<dbReference type="AlphaFoldDB" id="A0A2S0RDD7"/>
<keyword evidence="3" id="KW-0813">Transport</keyword>
<keyword evidence="7" id="KW-0998">Cell outer membrane</keyword>
<name>A0A2S0RDD7_9FLAO</name>
<evidence type="ECO:0000256" key="5">
    <source>
        <dbReference type="ARBA" id="ARBA00022692"/>
    </source>
</evidence>
<sequence>MRKIKNYIGLFLLVFSVSVQAQNKKWTILECVEYALQHNISIRQTELDTMAAKIDGKDAIGNFLPSVNANASHSWNIGLNQNITTGLLENQTTQFTSAGLNMGIDIYRGMQNQNRLSRARLSLIASQYQLKKMRDDVSLNVANAFLQILFNKENLKVQKELLQNNEKQQTRTRELVNAGSVPRGDLLDTQATVAGSKQAVVLAENTLLISKLSLAQLLQLEDYENFDIADENFDVQDSPTMMQTPHAIYEKAKEERAEIKIAKTNLEIAEKDVKIARAGFQPSLTGYYSFSTRASYSDRIIGVDGNGNPIVTGPQPLFDQFSDNKGHSFGLQLNVPILNGFTVRNSVARSKISLERYKIAYSQQELDLQRNVYTAFTDAKGALNSYEAAVSALEARTEAFNYAKEKFNVGLMNAFDLNQAQTLFANAQSEVLRAKYDYIFRVKVVEFYFGIPITKK</sequence>
<keyword evidence="10" id="KW-1185">Reference proteome</keyword>
<evidence type="ECO:0000256" key="2">
    <source>
        <dbReference type="ARBA" id="ARBA00007613"/>
    </source>
</evidence>
<evidence type="ECO:0000256" key="8">
    <source>
        <dbReference type="SAM" id="SignalP"/>
    </source>
</evidence>
<evidence type="ECO:0000313" key="10">
    <source>
        <dbReference type="Proteomes" id="UP000244193"/>
    </source>
</evidence>
<dbReference type="EMBL" id="CP028811">
    <property type="protein sequence ID" value="AWA29549.1"/>
    <property type="molecule type" value="Genomic_DNA"/>
</dbReference>
<dbReference type="GO" id="GO:0009279">
    <property type="term" value="C:cell outer membrane"/>
    <property type="evidence" value="ECO:0007669"/>
    <property type="project" value="UniProtKB-SubCell"/>
</dbReference>
<gene>
    <name evidence="9" type="ORF">HYN48_05300</name>
</gene>
<dbReference type="PANTHER" id="PTHR30026">
    <property type="entry name" value="OUTER MEMBRANE PROTEIN TOLC"/>
    <property type="match status" value="1"/>
</dbReference>
<keyword evidence="8" id="KW-0732">Signal</keyword>
<evidence type="ECO:0000256" key="4">
    <source>
        <dbReference type="ARBA" id="ARBA00022452"/>
    </source>
</evidence>
<dbReference type="GO" id="GO:1990281">
    <property type="term" value="C:efflux pump complex"/>
    <property type="evidence" value="ECO:0007669"/>
    <property type="project" value="TreeGrafter"/>
</dbReference>
<comment type="similarity">
    <text evidence="2">Belongs to the outer membrane factor (OMF) (TC 1.B.17) family.</text>
</comment>